<name>A0A1D8IMS0_9GAMM</name>
<keyword evidence="2" id="KW-1185">Reference proteome</keyword>
<protein>
    <submittedName>
        <fullName evidence="1">Uncharacterized protein</fullName>
    </submittedName>
</protein>
<dbReference type="Proteomes" id="UP000095401">
    <property type="component" value="Chromosome"/>
</dbReference>
<dbReference type="KEGG" id="aprs:BI364_07145"/>
<proteinExistence type="predicted"/>
<accession>A0A1D8IMS0</accession>
<evidence type="ECO:0000313" key="2">
    <source>
        <dbReference type="Proteomes" id="UP000095401"/>
    </source>
</evidence>
<gene>
    <name evidence="1" type="ORF">BI364_07145</name>
</gene>
<evidence type="ECO:0000313" key="1">
    <source>
        <dbReference type="EMBL" id="AOU97768.1"/>
    </source>
</evidence>
<sequence>MLLIGGAGNDSTSVRDEIVSLIARYWEMAKPIKKSEAAAYREVWSRKQPALRRLAGQYGSSNTEKPLTASSVMSMAWDRYFNAVKADQHHGFENRCELLAAVACAFAKHRTFASMPLPLRKTIAGLPNVHESRWGWFGSMRGAGYYHQAVNENNKHLSKALDEIPLRGTVTRSEYEKYIAEFLNAFPNGRHGVGIASRLLALKRPDQFVCLDSKNQRGLCRDFGIVQSGMNYDRYWGEIIERITDAPWWNSMRPKNAKEAAVWDGRAAMLDAIFYEE</sequence>
<dbReference type="AlphaFoldDB" id="A0A1D8IMS0"/>
<dbReference type="EMBL" id="CP017415">
    <property type="protein sequence ID" value="AOU97768.1"/>
    <property type="molecule type" value="Genomic_DNA"/>
</dbReference>
<reference evidence="2" key="1">
    <citation type="submission" date="2016-09" db="EMBL/GenBank/DDBJ databases">
        <title>Acidihalobacter prosperus F5.</title>
        <authorList>
            <person name="Khaleque H.N."/>
            <person name="Ramsay J.P."/>
            <person name="Kaksonen A.H."/>
            <person name="Boxall N.J."/>
            <person name="Watkin E.L.J."/>
        </authorList>
    </citation>
    <scope>NUCLEOTIDE SEQUENCE [LARGE SCALE GENOMIC DNA]</scope>
    <source>
        <strain evidence="2">F5</strain>
    </source>
</reference>
<organism evidence="1 2">
    <name type="scientific">Acidihalobacter yilgarnensis</name>
    <dbReference type="NCBI Taxonomy" id="2819280"/>
    <lineage>
        <taxon>Bacteria</taxon>
        <taxon>Pseudomonadati</taxon>
        <taxon>Pseudomonadota</taxon>
        <taxon>Gammaproteobacteria</taxon>
        <taxon>Chromatiales</taxon>
        <taxon>Ectothiorhodospiraceae</taxon>
        <taxon>Acidihalobacter</taxon>
    </lineage>
</organism>